<evidence type="ECO:0000256" key="9">
    <source>
        <dbReference type="SAM" id="Phobius"/>
    </source>
</evidence>
<feature type="transmembrane region" description="Helical" evidence="9">
    <location>
        <begin position="12"/>
        <end position="31"/>
    </location>
</feature>
<evidence type="ECO:0000256" key="3">
    <source>
        <dbReference type="ARBA" id="ARBA00022473"/>
    </source>
</evidence>
<dbReference type="GO" id="GO:0048731">
    <property type="term" value="P:system development"/>
    <property type="evidence" value="ECO:0007669"/>
    <property type="project" value="UniProtKB-ARBA"/>
</dbReference>
<feature type="region of interest" description="Disordered" evidence="8">
    <location>
        <begin position="956"/>
        <end position="996"/>
    </location>
</feature>
<keyword evidence="5" id="KW-0677">Repeat</keyword>
<evidence type="ECO:0000256" key="1">
    <source>
        <dbReference type="ARBA" id="ARBA00004613"/>
    </source>
</evidence>
<dbReference type="GO" id="GO:0009953">
    <property type="term" value="P:dorsal/ventral pattern formation"/>
    <property type="evidence" value="ECO:0007669"/>
    <property type="project" value="TreeGrafter"/>
</dbReference>
<proteinExistence type="evidence at transcript level"/>
<dbReference type="InterPro" id="IPR010895">
    <property type="entry name" value="CHRD"/>
</dbReference>
<keyword evidence="3 7" id="KW-0217">Developmental protein</keyword>
<dbReference type="SMART" id="SM00754">
    <property type="entry name" value="CHRD"/>
    <property type="match status" value="2"/>
</dbReference>
<organism evidence="12">
    <name type="scientific">Parhyale hawaiensis</name>
    <dbReference type="NCBI Taxonomy" id="317513"/>
    <lineage>
        <taxon>Eukaryota</taxon>
        <taxon>Metazoa</taxon>
        <taxon>Ecdysozoa</taxon>
        <taxon>Arthropoda</taxon>
        <taxon>Crustacea</taxon>
        <taxon>Multicrustacea</taxon>
        <taxon>Malacostraca</taxon>
        <taxon>Eumalacostraca</taxon>
        <taxon>Peracarida</taxon>
        <taxon>Amphipoda</taxon>
        <taxon>Senticaudata</taxon>
        <taxon>Talitrida</taxon>
        <taxon>Hyaloidea</taxon>
        <taxon>Hyalidae</taxon>
        <taxon>Parhyale</taxon>
    </lineage>
</organism>
<dbReference type="GO" id="GO:0005615">
    <property type="term" value="C:extracellular space"/>
    <property type="evidence" value="ECO:0007669"/>
    <property type="project" value="TreeGrafter"/>
</dbReference>
<comment type="subcellular location">
    <subcellularLocation>
        <location evidence="1">Secreted</location>
    </subcellularLocation>
</comment>
<dbReference type="SUPFAM" id="SSF57603">
    <property type="entry name" value="FnI-like domain"/>
    <property type="match status" value="4"/>
</dbReference>
<dbReference type="Gene3D" id="6.20.200.20">
    <property type="match status" value="3"/>
</dbReference>
<protein>
    <submittedName>
        <fullName evidence="12">Short gastrulation protein</fullName>
    </submittedName>
</protein>
<dbReference type="PANTHER" id="PTHR46526">
    <property type="entry name" value="CHORDIN"/>
    <property type="match status" value="1"/>
</dbReference>
<evidence type="ECO:0000259" key="11">
    <source>
        <dbReference type="PROSITE" id="PS50933"/>
    </source>
</evidence>
<evidence type="ECO:0000256" key="6">
    <source>
        <dbReference type="ARBA" id="ARBA00023180"/>
    </source>
</evidence>
<feature type="compositionally biased region" description="Polar residues" evidence="8">
    <location>
        <begin position="956"/>
        <end position="966"/>
    </location>
</feature>
<name>E2FUC7_9CRUS</name>
<keyword evidence="9" id="KW-0812">Transmembrane</keyword>
<comment type="similarity">
    <text evidence="2 7">Belongs to the chordin family.</text>
</comment>
<feature type="domain" description="CHRD" evidence="11">
    <location>
        <begin position="294"/>
        <end position="426"/>
    </location>
</feature>
<feature type="domain" description="VWFC" evidence="10">
    <location>
        <begin position="68"/>
        <end position="143"/>
    </location>
</feature>
<evidence type="ECO:0000256" key="2">
    <source>
        <dbReference type="ARBA" id="ARBA00007156"/>
    </source>
</evidence>
<feature type="domain" description="VWFC" evidence="10">
    <location>
        <begin position="783"/>
        <end position="854"/>
    </location>
</feature>
<reference evidence="12" key="1">
    <citation type="journal article" date="2010" name="Development">
        <title>A prominent requirement for single-minded and the ventral midline in patterning the dorsoventral axis of the crustacean Parhyale hawaiensis.</title>
        <authorList>
            <person name="Vargas-Vila M.A."/>
            <person name="Hannibal R.L."/>
            <person name="Parchem R.J."/>
            <person name="Liu P.Z."/>
            <person name="Patel N.H."/>
        </authorList>
    </citation>
    <scope>NUCLEOTIDE SEQUENCE</scope>
</reference>
<evidence type="ECO:0000256" key="5">
    <source>
        <dbReference type="ARBA" id="ARBA00022737"/>
    </source>
</evidence>
<dbReference type="PIRSF" id="PIRSF002496">
    <property type="entry name" value="Chordin"/>
    <property type="match status" value="1"/>
</dbReference>
<dbReference type="InterPro" id="IPR052278">
    <property type="entry name" value="Chordin-like_regulators"/>
</dbReference>
<dbReference type="PROSITE" id="PS01208">
    <property type="entry name" value="VWFC_1"/>
    <property type="match status" value="2"/>
</dbReference>
<keyword evidence="9" id="KW-0472">Membrane</keyword>
<dbReference type="AlphaFoldDB" id="E2FUC7"/>
<sequence>MNLHKSVTWGGAVCRWLGSLWVLVLLLSIAFEAATDVEARRSRHGESQGFDSVVSPRQEWRRRRRKNSECRLGGQWHAINTTWSPNLGPPFGVWNCVQCVCVSVQKKRRRVARVICSNIKNQCPEALCWNPVLLPGHCCKTCPDEAPLERSAPAVQLERAPQRDAFAEAHTGNDFVILLNGRTSQSPVTSPYVATGRLSIKRSTLHFSFLLSSNMPAPESLHFLNADGEILEILEAQSTPFDVNSNRVCGTWTRVPRDYRQLLRSEDVWVALVPPESAEADIISGRVARYVGADTEVFSALMTHGSSIPPSVSGTPRLPGGGTAIVSVDSRSESLHISLVFNGIFPPSASHNVSMVLQLTPSRSLPPVTDKFLLSKVFTDVNKAEVMTTLGDTSLPQLTRGRVHIKLWAESAPELAIEGTVAARATCNVFSTVLTTADSEEVAEGERFGAGWAVLALTDEGFFNYQVQVQAVGRVTGVSMVAVYKRKDRVVHDLTESFSNGWANGTYTRPTYGDLDALMRGRLQVVIESEPTNLQGKFEVQAMTDAVRSNKPALVRSVGVQWAATAWVAVDDECVMHYHVQLAGPDPRPSWQLVLQEKDETYDPRLAQQRVVLEEAVDNWEVADHTTLLTQASLSRLHVGGASYLEMLLFTSSETTDDANSGITRLTGRLDAMSVPDACLLDNVDVDSHRRRVSCGFDCLNDNDDDRPRRTKCIDNEKQVYEDGASWRSLWTRCEQCMCTRGTISCVPEVCPTVQCSYPKPPLPGQCCRMCPANDEERRFRGPGCHFNNQTHPVGSQWHPFLPPNGFDKCVTCSCNLGDDHRPLLQCTRVECPLLSCPHSESILTPGSCCKTCPVRPAVVTQPAAPPGVLSDDRKLNREQERRNRLISEGGCPIKGIVRANGEEWHPRLSPGGIYRCIKCSCKDGDLSCHRLSCPQLSCPRKVHPPDSCCAQCEQQSSTGHTNRSPHLQRRRGGNRKGGKRYRKRRNRTNDRGWRG</sequence>
<evidence type="ECO:0000256" key="7">
    <source>
        <dbReference type="PIRNR" id="PIRNR002496"/>
    </source>
</evidence>
<dbReference type="InterPro" id="IPR001007">
    <property type="entry name" value="VWF_dom"/>
</dbReference>
<evidence type="ECO:0000256" key="4">
    <source>
        <dbReference type="ARBA" id="ARBA00022525"/>
    </source>
</evidence>
<dbReference type="PANTHER" id="PTHR46526:SF1">
    <property type="entry name" value="CHORDIN"/>
    <property type="match status" value="1"/>
</dbReference>
<evidence type="ECO:0000313" key="12">
    <source>
        <dbReference type="EMBL" id="ADO17754.1"/>
    </source>
</evidence>
<keyword evidence="9" id="KW-1133">Transmembrane helix</keyword>
<dbReference type="InterPro" id="IPR016353">
    <property type="entry name" value="Chordin"/>
</dbReference>
<dbReference type="Pfam" id="PF00093">
    <property type="entry name" value="VWC"/>
    <property type="match status" value="3"/>
</dbReference>
<feature type="domain" description="CHRD" evidence="11">
    <location>
        <begin position="171"/>
        <end position="292"/>
    </location>
</feature>
<keyword evidence="6" id="KW-0325">Glycoprotein</keyword>
<evidence type="ECO:0000256" key="8">
    <source>
        <dbReference type="SAM" id="MobiDB-lite"/>
    </source>
</evidence>
<feature type="domain" description="VWFC" evidence="10">
    <location>
        <begin position="890"/>
        <end position="954"/>
    </location>
</feature>
<feature type="domain" description="VWFC" evidence="10">
    <location>
        <begin position="711"/>
        <end position="772"/>
    </location>
</feature>
<dbReference type="GO" id="GO:0036122">
    <property type="term" value="F:BMP binding"/>
    <property type="evidence" value="ECO:0007669"/>
    <property type="project" value="TreeGrafter"/>
</dbReference>
<accession>E2FUC7</accession>
<dbReference type="PROSITE" id="PS50184">
    <property type="entry name" value="VWFC_2"/>
    <property type="match status" value="4"/>
</dbReference>
<feature type="compositionally biased region" description="Basic residues" evidence="8">
    <location>
        <begin position="967"/>
        <end position="987"/>
    </location>
</feature>
<keyword evidence="4" id="KW-0964">Secreted</keyword>
<dbReference type="PROSITE" id="PS50933">
    <property type="entry name" value="CHRD"/>
    <property type="match status" value="2"/>
</dbReference>
<dbReference type="GO" id="GO:0030514">
    <property type="term" value="P:negative regulation of BMP signaling pathway"/>
    <property type="evidence" value="ECO:0007669"/>
    <property type="project" value="TreeGrafter"/>
</dbReference>
<evidence type="ECO:0000259" key="10">
    <source>
        <dbReference type="PROSITE" id="PS50184"/>
    </source>
</evidence>
<dbReference type="SMART" id="SM00214">
    <property type="entry name" value="VWC"/>
    <property type="match status" value="4"/>
</dbReference>
<dbReference type="EMBL" id="HM191474">
    <property type="protein sequence ID" value="ADO17754.1"/>
    <property type="molecule type" value="mRNA"/>
</dbReference>